<feature type="region of interest" description="Disordered" evidence="1">
    <location>
        <begin position="2266"/>
        <end position="2296"/>
    </location>
</feature>
<sequence length="2296" mass="229930">MVEAHQLVQTHVKQKLRESGNLAWDTSGGETRDRGFNLKPETPAYLNTTAVTANRQALALPASYGPRGQLQHRSRRRHPDAAATTVTDGEQPHALATTADPDHAPMDGTNTLRQSPTRHSGSGGSGGGSGDGTLQQQRKARRALPSGAQRDADTAALLRIERKLQFLRNPRHDPRSRWHEKVITVGSGGGGSNSPAAAPGSSGSAAADLTHGTAPGGAANKSGGSSSSSGGGIGGGGGGGGGYILADPPHVEFADYDVGGAYTAVLLLRNVSAVARYLRVLPPQGAHFSLAAVTFPSTLADEADVAAAVAARGCGGGSGLLAPGMAARVLVDFAPDSLGRYDSKLAVLSESGALSVPIRARRAPPALSLPADGVIRCGACLLGLTLRYALTITNAGGGAVTLRLLPEDAYPAPRVAQRLRNALQLGPFRVSPTELALAARGGERRVAVEFAPRRLGEHAARLVLLQDNCEARLITLTATCEPARVAMLAPPSGSADHAAAMLRDLLNGSAQQTTCVCLPQGTAGATSARTLWVHNSTRLPLRMRWCVRPRATPAAACVPVANSARGARAAAAAAAAAAATAAAAAEAAAAEAALYAVSLAEMEVAPLSWAPLQVSFSPQRACAAAAQLVGVLVAVPPAALTETALPPAPLLPCSCGGSARGADGACESCGSSSDCGFECDARLDCVLRSMGERFTAAALADALEPLLAAAASAHGVESASNAGSSSGSSQQLRLEAYDGGDHCEAPAAEAAAVLNTGLCALRRSAAGAASSGDDNAEQQQPLLDAQAAVDLLGRRFCVAAAAGLAAAAAPDALLLSRLQRDVEAVTLEVRAAADPVALSLEPPTLVMAATALYGVPCSGIVTLTNRSTAAPLPFRIDVDRACFVKGEGTCSSGSSSIAAEVPPAPAAAAEADGGAAAASAAPATVVIEPAEGMIPPGGALQLTVTVTPLAVGTLSIAVPLHAPGALPPRCGAPLLLHARVRCAGAAVALAAAETDLGLVAIGARAERALTLTNRSAVAAQFELSTAAVADAAAAAAAAVAAAAIAATGGGGGSAGADSARRPSSASSLGGGGPGGRGRMRSQASIASADSFNIEAAAARLACEPSRGVLAPGASVTVTMSIQAGQAPERIRATLTCALRSADGRGVNFGARHMAVRAEVQEPKVCLSASAIDFGGAYAGIPVERTVALLNLSSLDTRFKLERPGGAAAPTHDITFSPCSGTLNGGDRVAITITYTARATAAAAAAAAPGSPGGGSSSSSGSGGGSGALAVEDILACKVYGIAMPLGLVARARNLPLALSFEALPDGAAPLPPLQPADAPQWRGGGDAPPEAPRALALSFGTVPLLQRRALRFAVRNLSAIPALLELAPRKFDSAPAAPARLVAAPMPYDAFQRVLRNPTALAAYLPPGARDAAAAAGAAAAGNSGSSGSLSRAASGTNSGSMLSTAVGASRCSGGTGDGRSSSGGGGGSGGAGSSGSGGDRLLDAAHEAAEAFSSGQGRARLAAQLGEREAMFALRRGLGMALLVSPAAVRLAPWGVAELSVACWNDTPGRYFDDIVCRVRTDLPNAAIADGCPPLIPMPFFVSAENAPLKVPVKVEVSGCPLSLRAESLGLNTSCTPPVLSFGDVLAFGGGAARALRVRNSGTQTAELHWSLHPAGDTGDEGRIVEVKIETAPPLPPDSAAAGGARGSSRGRGTGSRTASRGGGRSTPQAPLVSLSLAYREQAAFTSAFVVDPPVTRVPPRGEATFKVTIPSHLHQHMAAVLIADATWIAPGSENASEEGSVVSALTTATVASPAASPRLLGMFPGSAPTSPTQSSGGISTPTPATPPSRAQSARKPMSHMMTTFVTARAAKALKGAAQGSGAHHQPRSTPAALKVRLVGRGVKPTLLLDARPAAAVPSADAATAAAAAATATQHIKFTATSTDLAVAAAAPSFERLPAAVRRNVVLTNPLSVPLDCALSLQGPFVLGSVRTGDAALDARRRDRGSVRGGGSGGTAQPPQRHTLLPGRSLTLELAFAPALAAAAALTASGGGGGGGGGAPLLRAAAEGALTVAFGGCGGGAHARQAFALDAVVVRPALTAAPPRHDYGTVHVEAACGATLYLANPTAVDARWSLRHAPAPPPLMAHARRRDGSGAGDRACVDDPSVFSFSESGGTVRGPSLPLGSSAARLPTDGNRAADATWAQCRTKLTWRGGSGGGSGSGGDCRATLSLEQALREANDGDDGRRLPRPLHVEFAPTCATRYRSRFQLVVEGGEGFEVLLEGRGTYEEGTRPNPPPRRRRLTLAAHAPPVVTGT</sequence>
<dbReference type="Pfam" id="PF23277">
    <property type="entry name" value="Ig_Dlec1_1"/>
    <property type="match status" value="1"/>
</dbReference>
<feature type="compositionally biased region" description="Low complexity" evidence="1">
    <location>
        <begin position="1055"/>
        <end position="1067"/>
    </location>
</feature>
<feature type="compositionally biased region" description="Basic and acidic residues" evidence="1">
    <location>
        <begin position="1978"/>
        <end position="1987"/>
    </location>
</feature>
<feature type="region of interest" description="Disordered" evidence="1">
    <location>
        <begin position="65"/>
        <end position="151"/>
    </location>
</feature>
<feature type="compositionally biased region" description="Gly residues" evidence="1">
    <location>
        <begin position="1454"/>
        <end position="1479"/>
    </location>
</feature>
<accession>A0A835YLF8</accession>
<feature type="compositionally biased region" description="Polar residues" evidence="1">
    <location>
        <begin position="1809"/>
        <end position="1820"/>
    </location>
</feature>
<feature type="region of interest" description="Disordered" evidence="1">
    <location>
        <begin position="1052"/>
        <end position="1081"/>
    </location>
</feature>
<evidence type="ECO:0000313" key="3">
    <source>
        <dbReference type="EMBL" id="KAG5176856.1"/>
    </source>
</evidence>
<dbReference type="GO" id="GO:0005929">
    <property type="term" value="C:cilium"/>
    <property type="evidence" value="ECO:0007669"/>
    <property type="project" value="TreeGrafter"/>
</dbReference>
<feature type="region of interest" description="Disordered" evidence="1">
    <location>
        <begin position="1978"/>
        <end position="2004"/>
    </location>
</feature>
<dbReference type="InterPro" id="IPR033304">
    <property type="entry name" value="DLEC1"/>
</dbReference>
<comment type="caution">
    <text evidence="3">The sequence shown here is derived from an EMBL/GenBank/DDBJ whole genome shotgun (WGS) entry which is preliminary data.</text>
</comment>
<reference evidence="3" key="1">
    <citation type="submission" date="2021-02" db="EMBL/GenBank/DDBJ databases">
        <title>First Annotated Genome of the Yellow-green Alga Tribonema minus.</title>
        <authorList>
            <person name="Mahan K.M."/>
        </authorList>
    </citation>
    <scope>NUCLEOTIDE SEQUENCE</scope>
    <source>
        <strain evidence="3">UTEX B ZZ1240</strain>
    </source>
</reference>
<name>A0A835YLF8_9STRA</name>
<feature type="compositionally biased region" description="Gly residues" evidence="1">
    <location>
        <begin position="1685"/>
        <end position="1695"/>
    </location>
</feature>
<feature type="region of interest" description="Disordered" evidence="1">
    <location>
        <begin position="1448"/>
        <end position="1481"/>
    </location>
</feature>
<evidence type="ECO:0000313" key="4">
    <source>
        <dbReference type="Proteomes" id="UP000664859"/>
    </source>
</evidence>
<keyword evidence="4" id="KW-1185">Reference proteome</keyword>
<dbReference type="GO" id="GO:0015631">
    <property type="term" value="F:tubulin binding"/>
    <property type="evidence" value="ECO:0007669"/>
    <property type="project" value="TreeGrafter"/>
</dbReference>
<organism evidence="3 4">
    <name type="scientific">Tribonema minus</name>
    <dbReference type="NCBI Taxonomy" id="303371"/>
    <lineage>
        <taxon>Eukaryota</taxon>
        <taxon>Sar</taxon>
        <taxon>Stramenopiles</taxon>
        <taxon>Ochrophyta</taxon>
        <taxon>PX clade</taxon>
        <taxon>Xanthophyceae</taxon>
        <taxon>Tribonematales</taxon>
        <taxon>Tribonemataceae</taxon>
        <taxon>Tribonema</taxon>
    </lineage>
</organism>
<feature type="compositionally biased region" description="Low complexity" evidence="1">
    <location>
        <begin position="1821"/>
        <end position="1836"/>
    </location>
</feature>
<gene>
    <name evidence="3" type="ORF">JKP88DRAFT_350967</name>
</gene>
<dbReference type="Gene3D" id="2.60.40.10">
    <property type="entry name" value="Immunoglobulins"/>
    <property type="match status" value="4"/>
</dbReference>
<dbReference type="GO" id="GO:0005737">
    <property type="term" value="C:cytoplasm"/>
    <property type="evidence" value="ECO:0007669"/>
    <property type="project" value="TreeGrafter"/>
</dbReference>
<feature type="region of interest" description="Disordered" evidence="1">
    <location>
        <begin position="19"/>
        <end position="39"/>
    </location>
</feature>
<feature type="region of interest" description="Disordered" evidence="1">
    <location>
        <begin position="183"/>
        <end position="233"/>
    </location>
</feature>
<feature type="domain" description="Deleted in lung and esophageal cancer protein 1 Ig-like" evidence="2">
    <location>
        <begin position="246"/>
        <end position="349"/>
    </location>
</feature>
<dbReference type="InterPro" id="IPR013783">
    <property type="entry name" value="Ig-like_fold"/>
</dbReference>
<feature type="region of interest" description="Disordered" evidence="1">
    <location>
        <begin position="1801"/>
        <end position="1839"/>
    </location>
</feature>
<feature type="region of interest" description="Disordered" evidence="1">
    <location>
        <begin position="1671"/>
        <end position="1710"/>
    </location>
</feature>
<dbReference type="Proteomes" id="UP000664859">
    <property type="component" value="Unassembled WGS sequence"/>
</dbReference>
<evidence type="ECO:0000259" key="2">
    <source>
        <dbReference type="Pfam" id="PF23277"/>
    </source>
</evidence>
<dbReference type="EMBL" id="JAFCMP010000532">
    <property type="protein sequence ID" value="KAG5176856.1"/>
    <property type="molecule type" value="Genomic_DNA"/>
</dbReference>
<protein>
    <recommendedName>
        <fullName evidence="2">Deleted in lung and esophageal cancer protein 1 Ig-like domain-containing protein</fullName>
    </recommendedName>
</protein>
<dbReference type="PANTHER" id="PTHR46348:SF1">
    <property type="entry name" value="DELETED IN LUNG AND ESOPHAGEAL CANCER PROTEIN 1"/>
    <property type="match status" value="1"/>
</dbReference>
<proteinExistence type="predicted"/>
<dbReference type="PANTHER" id="PTHR46348">
    <property type="entry name" value="DELETED IN LUNG AND ESOPHAGEAL CANCER PROTEIN 1"/>
    <property type="match status" value="1"/>
</dbReference>
<feature type="compositionally biased region" description="Gly residues" evidence="1">
    <location>
        <begin position="121"/>
        <end position="131"/>
    </location>
</feature>
<dbReference type="InterPro" id="IPR059041">
    <property type="entry name" value="Ig_DLEC1_1"/>
</dbReference>
<feature type="compositionally biased region" description="Low complexity" evidence="1">
    <location>
        <begin position="193"/>
        <end position="207"/>
    </location>
</feature>
<dbReference type="OrthoDB" id="188879at2759"/>
<dbReference type="Pfam" id="PF23316">
    <property type="entry name" value="Ig_DLEC1_6th"/>
    <property type="match status" value="1"/>
</dbReference>
<evidence type="ECO:0000256" key="1">
    <source>
        <dbReference type="SAM" id="MobiDB-lite"/>
    </source>
</evidence>
<feature type="compositionally biased region" description="Polar residues" evidence="1">
    <location>
        <begin position="108"/>
        <end position="119"/>
    </location>
</feature>
<dbReference type="GO" id="GO:0008285">
    <property type="term" value="P:negative regulation of cell population proliferation"/>
    <property type="evidence" value="ECO:0007669"/>
    <property type="project" value="InterPro"/>
</dbReference>